<protein>
    <submittedName>
        <fullName evidence="1">Uncharacterized protein</fullName>
    </submittedName>
</protein>
<accession>A0A813GB52</accession>
<sequence>MLKLEVYRNGEATELHACEVGGELTIIPLGAEMLKDLDQQDPWTELFSRVGVSPGPPRRLVVSSLLGRREVNLQPSGTAVILGIYRWDQRRFFLSGLDLASQLLLDLVAKEDTISAELGAQIDACSGDSALFDVLAASLSLEADGTQLTLSGA</sequence>
<dbReference type="Proteomes" id="UP000654075">
    <property type="component" value="Unassembled WGS sequence"/>
</dbReference>
<keyword evidence="2" id="KW-1185">Reference proteome</keyword>
<comment type="caution">
    <text evidence="1">The sequence shown here is derived from an EMBL/GenBank/DDBJ whole genome shotgun (WGS) entry which is preliminary data.</text>
</comment>
<reference evidence="1" key="1">
    <citation type="submission" date="2021-02" db="EMBL/GenBank/DDBJ databases">
        <authorList>
            <person name="Dougan E. K."/>
            <person name="Rhodes N."/>
            <person name="Thang M."/>
            <person name="Chan C."/>
        </authorList>
    </citation>
    <scope>NUCLEOTIDE SEQUENCE</scope>
</reference>
<evidence type="ECO:0000313" key="2">
    <source>
        <dbReference type="Proteomes" id="UP000654075"/>
    </source>
</evidence>
<gene>
    <name evidence="1" type="ORF">PGLA1383_LOCUS41214</name>
</gene>
<dbReference type="EMBL" id="CAJNNV010028293">
    <property type="protein sequence ID" value="CAE8624020.1"/>
    <property type="molecule type" value="Genomic_DNA"/>
</dbReference>
<organism evidence="1 2">
    <name type="scientific">Polarella glacialis</name>
    <name type="common">Dinoflagellate</name>
    <dbReference type="NCBI Taxonomy" id="89957"/>
    <lineage>
        <taxon>Eukaryota</taxon>
        <taxon>Sar</taxon>
        <taxon>Alveolata</taxon>
        <taxon>Dinophyceae</taxon>
        <taxon>Suessiales</taxon>
        <taxon>Suessiaceae</taxon>
        <taxon>Polarella</taxon>
    </lineage>
</organism>
<evidence type="ECO:0000313" key="1">
    <source>
        <dbReference type="EMBL" id="CAE8624020.1"/>
    </source>
</evidence>
<dbReference type="AlphaFoldDB" id="A0A813GB52"/>
<proteinExistence type="predicted"/>
<name>A0A813GB52_POLGL</name>